<sequence length="158" mass="17759">MFGRPPSSATEMMARQPSSSNHWLLQVLLWSFRMCRWFDEEGCLAIISVADDGRLPNMLGVYQQMSYRFLFDLNGVKVLEAFGSKNSPSSTGKQSWHSGICKTATRIRGLDGSECQQFEVTKGGAAIGSFDGERRFSSSQCWKYCNKKQECECLHGYG</sequence>
<evidence type="ECO:0000313" key="2">
    <source>
        <dbReference type="Proteomes" id="UP001457282"/>
    </source>
</evidence>
<protein>
    <submittedName>
        <fullName evidence="1">Uncharacterized protein</fullName>
    </submittedName>
</protein>
<dbReference type="AlphaFoldDB" id="A0AAW1XWQ1"/>
<dbReference type="EMBL" id="JBEDUW010000003">
    <property type="protein sequence ID" value="KAK9940510.1"/>
    <property type="molecule type" value="Genomic_DNA"/>
</dbReference>
<organism evidence="1 2">
    <name type="scientific">Rubus argutus</name>
    <name type="common">Southern blackberry</name>
    <dbReference type="NCBI Taxonomy" id="59490"/>
    <lineage>
        <taxon>Eukaryota</taxon>
        <taxon>Viridiplantae</taxon>
        <taxon>Streptophyta</taxon>
        <taxon>Embryophyta</taxon>
        <taxon>Tracheophyta</taxon>
        <taxon>Spermatophyta</taxon>
        <taxon>Magnoliopsida</taxon>
        <taxon>eudicotyledons</taxon>
        <taxon>Gunneridae</taxon>
        <taxon>Pentapetalae</taxon>
        <taxon>rosids</taxon>
        <taxon>fabids</taxon>
        <taxon>Rosales</taxon>
        <taxon>Rosaceae</taxon>
        <taxon>Rosoideae</taxon>
        <taxon>Rosoideae incertae sedis</taxon>
        <taxon>Rubus</taxon>
    </lineage>
</organism>
<dbReference type="Proteomes" id="UP001457282">
    <property type="component" value="Unassembled WGS sequence"/>
</dbReference>
<keyword evidence="2" id="KW-1185">Reference proteome</keyword>
<name>A0AAW1XWQ1_RUBAR</name>
<proteinExistence type="predicted"/>
<reference evidence="1 2" key="1">
    <citation type="journal article" date="2023" name="G3 (Bethesda)">
        <title>A chromosome-length genome assembly and annotation of blackberry (Rubus argutus, cv. 'Hillquist').</title>
        <authorList>
            <person name="Bruna T."/>
            <person name="Aryal R."/>
            <person name="Dudchenko O."/>
            <person name="Sargent D.J."/>
            <person name="Mead D."/>
            <person name="Buti M."/>
            <person name="Cavallini A."/>
            <person name="Hytonen T."/>
            <person name="Andres J."/>
            <person name="Pham M."/>
            <person name="Weisz D."/>
            <person name="Mascagni F."/>
            <person name="Usai G."/>
            <person name="Natali L."/>
            <person name="Bassil N."/>
            <person name="Fernandez G.E."/>
            <person name="Lomsadze A."/>
            <person name="Armour M."/>
            <person name="Olukolu B."/>
            <person name="Poorten T."/>
            <person name="Britton C."/>
            <person name="Davik J."/>
            <person name="Ashrafi H."/>
            <person name="Aiden E.L."/>
            <person name="Borodovsky M."/>
            <person name="Worthington M."/>
        </authorList>
    </citation>
    <scope>NUCLEOTIDE SEQUENCE [LARGE SCALE GENOMIC DNA]</scope>
    <source>
        <strain evidence="1">PI 553951</strain>
    </source>
</reference>
<evidence type="ECO:0000313" key="1">
    <source>
        <dbReference type="EMBL" id="KAK9940510.1"/>
    </source>
</evidence>
<gene>
    <name evidence="1" type="ORF">M0R45_017168</name>
</gene>
<comment type="caution">
    <text evidence="1">The sequence shown here is derived from an EMBL/GenBank/DDBJ whole genome shotgun (WGS) entry which is preliminary data.</text>
</comment>
<accession>A0AAW1XWQ1</accession>